<protein>
    <submittedName>
        <fullName evidence="1">Uncharacterized protein</fullName>
    </submittedName>
</protein>
<reference evidence="1 2" key="1">
    <citation type="journal article" date="2022" name="bioRxiv">
        <title>The genome of the oomycete Peronosclerospora sorghi, a cosmopolitan pathogen of maize and sorghum, is inflated with dispersed pseudogenes.</title>
        <authorList>
            <person name="Fletcher K."/>
            <person name="Martin F."/>
            <person name="Isakeit T."/>
            <person name="Cavanaugh K."/>
            <person name="Magill C."/>
            <person name="Michelmore R."/>
        </authorList>
    </citation>
    <scope>NUCLEOTIDE SEQUENCE [LARGE SCALE GENOMIC DNA]</scope>
    <source>
        <strain evidence="1">P6</strain>
    </source>
</reference>
<evidence type="ECO:0000313" key="1">
    <source>
        <dbReference type="EMBL" id="KAI9909283.1"/>
    </source>
</evidence>
<gene>
    <name evidence="1" type="ORF">PsorP6_014658</name>
</gene>
<keyword evidence="2" id="KW-1185">Reference proteome</keyword>
<dbReference type="Proteomes" id="UP001163321">
    <property type="component" value="Chromosome 7"/>
</dbReference>
<sequence length="187" mass="22047">MYLLAVAKFRELVHGNLRIEVILTDTDLSLKNALTTNVEKAVDDYGKINTSNEKNEENKEKKKGFLDTWNFVISHPTEEEFNESYELLNRYYGDQPELVSYIEKNKYPLRHQFATAFTSKYRHLGHSATSRGKNGHREFKRYLLSSRHDLLELKDKWTNMLPVFLNGYIAELSQSRDRIYHDLNAKR</sequence>
<dbReference type="EMBL" id="CM047586">
    <property type="protein sequence ID" value="KAI9909283.1"/>
    <property type="molecule type" value="Genomic_DNA"/>
</dbReference>
<evidence type="ECO:0000313" key="2">
    <source>
        <dbReference type="Proteomes" id="UP001163321"/>
    </source>
</evidence>
<proteinExistence type="predicted"/>
<comment type="caution">
    <text evidence="1">The sequence shown here is derived from an EMBL/GenBank/DDBJ whole genome shotgun (WGS) entry which is preliminary data.</text>
</comment>
<name>A0ACC0VTW0_9STRA</name>
<organism evidence="1 2">
    <name type="scientific">Peronosclerospora sorghi</name>
    <dbReference type="NCBI Taxonomy" id="230839"/>
    <lineage>
        <taxon>Eukaryota</taxon>
        <taxon>Sar</taxon>
        <taxon>Stramenopiles</taxon>
        <taxon>Oomycota</taxon>
        <taxon>Peronosporomycetes</taxon>
        <taxon>Peronosporales</taxon>
        <taxon>Peronosporaceae</taxon>
        <taxon>Peronosclerospora</taxon>
    </lineage>
</organism>
<accession>A0ACC0VTW0</accession>